<evidence type="ECO:0000313" key="2">
    <source>
        <dbReference type="EMBL" id="MDC2889248.1"/>
    </source>
</evidence>
<dbReference type="NCBIfam" id="TIGR00252">
    <property type="entry name" value="YraN family protein"/>
    <property type="match status" value="1"/>
</dbReference>
<dbReference type="PANTHER" id="PTHR34039:SF1">
    <property type="entry name" value="UPF0102 PROTEIN YRAN"/>
    <property type="match status" value="1"/>
</dbReference>
<dbReference type="RefSeq" id="WP_215964206.1">
    <property type="nucleotide sequence ID" value="NZ_JAQOMS010000002.1"/>
</dbReference>
<comment type="similarity">
    <text evidence="1">Belongs to the UPF0102 family.</text>
</comment>
<dbReference type="InterPro" id="IPR003509">
    <property type="entry name" value="UPF0102_YraN-like"/>
</dbReference>
<dbReference type="PANTHER" id="PTHR34039">
    <property type="entry name" value="UPF0102 PROTEIN YRAN"/>
    <property type="match status" value="1"/>
</dbReference>
<dbReference type="EMBL" id="JAQOMS010000002">
    <property type="protein sequence ID" value="MDC2889248.1"/>
    <property type="molecule type" value="Genomic_DNA"/>
</dbReference>
<dbReference type="Proteomes" id="UP001528411">
    <property type="component" value="Unassembled WGS sequence"/>
</dbReference>
<organism evidence="2 3">
    <name type="scientific">Psychrosphaera algicola</name>
    <dbReference type="NCBI Taxonomy" id="3023714"/>
    <lineage>
        <taxon>Bacteria</taxon>
        <taxon>Pseudomonadati</taxon>
        <taxon>Pseudomonadota</taxon>
        <taxon>Gammaproteobacteria</taxon>
        <taxon>Alteromonadales</taxon>
        <taxon>Pseudoalteromonadaceae</taxon>
        <taxon>Psychrosphaera</taxon>
    </lineage>
</organism>
<evidence type="ECO:0000256" key="1">
    <source>
        <dbReference type="HAMAP-Rule" id="MF_00048"/>
    </source>
</evidence>
<dbReference type="CDD" id="cd20736">
    <property type="entry name" value="PoNe_Nuclease"/>
    <property type="match status" value="1"/>
</dbReference>
<evidence type="ECO:0000313" key="3">
    <source>
        <dbReference type="Proteomes" id="UP001528411"/>
    </source>
</evidence>
<dbReference type="NCBIfam" id="NF009150">
    <property type="entry name" value="PRK12497.1-3"/>
    <property type="match status" value="1"/>
</dbReference>
<protein>
    <recommendedName>
        <fullName evidence="1">UPF0102 protein PN838_11305</fullName>
    </recommendedName>
</protein>
<keyword evidence="3" id="KW-1185">Reference proteome</keyword>
<dbReference type="Pfam" id="PF02021">
    <property type="entry name" value="UPF0102"/>
    <property type="match status" value="1"/>
</dbReference>
<gene>
    <name evidence="2" type="ORF">PN838_11305</name>
</gene>
<accession>A0ABT5FCH1</accession>
<name>A0ABT5FCH1_9GAMM</name>
<comment type="caution">
    <text evidence="2">The sequence shown here is derived from an EMBL/GenBank/DDBJ whole genome shotgun (WGS) entry which is preliminary data.</text>
</comment>
<reference evidence="2 3" key="1">
    <citation type="submission" date="2023-01" db="EMBL/GenBank/DDBJ databases">
        <title>Psychrosphaera sp. nov., isolated from marine algae.</title>
        <authorList>
            <person name="Bayburt H."/>
            <person name="Choi B.J."/>
            <person name="Kim J.M."/>
            <person name="Choi D.G."/>
            <person name="Jeon C.O."/>
        </authorList>
    </citation>
    <scope>NUCLEOTIDE SEQUENCE [LARGE SCALE GENOMIC DNA]</scope>
    <source>
        <strain evidence="2 3">G1-22</strain>
    </source>
</reference>
<sequence>MQWLKRTNKRKIGDEKEHRAKAYLEAHGLTIVTLNYACRFGEIDIICFDPVNETLVMVEVRYRNTDKYGGAAGSVTKSKQAKIKKAALFYLATRKLDTRVRFDVIAIEQQQLNWIQSAFS</sequence>
<proteinExistence type="inferred from homology"/>
<dbReference type="HAMAP" id="MF_00048">
    <property type="entry name" value="UPF0102"/>
    <property type="match status" value="1"/>
</dbReference>